<name>A0ABY5PB19_9ACTN</name>
<dbReference type="PROSITE" id="PS51318">
    <property type="entry name" value="TAT"/>
    <property type="match status" value="1"/>
</dbReference>
<feature type="domain" description="ER-bound oxygenase mpaB/mpaB'/Rubber oxygenase catalytic" evidence="1">
    <location>
        <begin position="131"/>
        <end position="355"/>
    </location>
</feature>
<dbReference type="InterPro" id="IPR018713">
    <property type="entry name" value="MPAB/Lcp_cat_dom"/>
</dbReference>
<dbReference type="EMBL" id="CP088295">
    <property type="protein sequence ID" value="UUY01787.1"/>
    <property type="molecule type" value="Genomic_DNA"/>
</dbReference>
<dbReference type="InterPro" id="IPR006311">
    <property type="entry name" value="TAT_signal"/>
</dbReference>
<keyword evidence="3" id="KW-1185">Reference proteome</keyword>
<accession>A0ABY5PB19</accession>
<dbReference type="RefSeq" id="WP_353862335.1">
    <property type="nucleotide sequence ID" value="NZ_CP088295.1"/>
</dbReference>
<sequence>MTTTDDKAVMNRRTLIGAGAALGAGATLPTWTWAASESIAGVGGVGIPPWEVWDDLADPVISAVIERGETAQVNTLLRQWTQNGMDLPAGLPADLRDFMEEARKLPDWVEMDKLQWAVDFNKRRGIYLGVAYGFVSGMMSSAIPHEARAVYYSKGGADMKDRISKTAKLGYDIGSERAFHSPHGEMIVTCVKTRMAHAGVRHLLPQLPYWSHIADEVGGIPISQRDILVTWHSLPTSVMRSFRKWGVRMPARDRDAFLHSWQVAAHLLGVRDEYIPASWEAAEAQAQQILDPFMGPTEEGKKLAKILVNLASEVDGGYISRPLLESLTRTFLGPKISGWLGTPRHPWQDELLAAAWPIFVGVHEGTLWVAPRFAKQFWNFFAEILRQGALWYLGEGKRLYIEIPDMNNPNFESGGPTGPGTGSPGGYP</sequence>
<dbReference type="InterPro" id="IPR037473">
    <property type="entry name" value="Lcp-like"/>
</dbReference>
<gene>
    <name evidence="2" type="ORF">LRS13_13745</name>
</gene>
<dbReference type="PANTHER" id="PTHR37539:SF1">
    <property type="entry name" value="ER-BOUND OXYGENASE MPAB_MPAB'_RUBBER OXYGENASE CATALYTIC DOMAIN-CONTAINING PROTEIN"/>
    <property type="match status" value="1"/>
</dbReference>
<protein>
    <submittedName>
        <fullName evidence="2">DUF2236 domain-containing protein</fullName>
    </submittedName>
</protein>
<dbReference type="Proteomes" id="UP001058860">
    <property type="component" value="Chromosome"/>
</dbReference>
<proteinExistence type="predicted"/>
<evidence type="ECO:0000313" key="2">
    <source>
        <dbReference type="EMBL" id="UUY01787.1"/>
    </source>
</evidence>
<reference evidence="3" key="1">
    <citation type="submission" date="2021-11" db="EMBL/GenBank/DDBJ databases">
        <title>Cultivation dependent microbiological survey of springs from the worlds oldest radium mine currently devoted to the extraction of radon-saturated water.</title>
        <authorList>
            <person name="Kapinusova G."/>
            <person name="Smrhova T."/>
            <person name="Strejcek M."/>
            <person name="Suman J."/>
            <person name="Jani K."/>
            <person name="Pajer P."/>
            <person name="Uhlik O."/>
        </authorList>
    </citation>
    <scope>NUCLEOTIDE SEQUENCE [LARGE SCALE GENOMIC DNA]</scope>
    <source>
        <strain evidence="3">J379</strain>
    </source>
</reference>
<evidence type="ECO:0000259" key="1">
    <source>
        <dbReference type="Pfam" id="PF09995"/>
    </source>
</evidence>
<dbReference type="PANTHER" id="PTHR37539">
    <property type="entry name" value="SECRETED PROTEIN-RELATED"/>
    <property type="match status" value="1"/>
</dbReference>
<evidence type="ECO:0000313" key="3">
    <source>
        <dbReference type="Proteomes" id="UP001058860"/>
    </source>
</evidence>
<dbReference type="Pfam" id="PF09995">
    <property type="entry name" value="MPAB_Lcp_cat"/>
    <property type="match status" value="1"/>
</dbReference>
<organism evidence="2 3">
    <name type="scientific">Svornostia abyssi</name>
    <dbReference type="NCBI Taxonomy" id="2898438"/>
    <lineage>
        <taxon>Bacteria</taxon>
        <taxon>Bacillati</taxon>
        <taxon>Actinomycetota</taxon>
        <taxon>Thermoleophilia</taxon>
        <taxon>Solirubrobacterales</taxon>
        <taxon>Baekduiaceae</taxon>
        <taxon>Svornostia</taxon>
    </lineage>
</organism>